<sequence length="89" mass="10258">MFDVRGIIFFALMRLCHFLVTFSFILTFSPPLSVIYCNQLSERPPIDLHETNSTDGVNPERRHVRFHRGHLSVVVTDTRVLTVIEVSKS</sequence>
<dbReference type="Proteomes" id="UP000326198">
    <property type="component" value="Unassembled WGS sequence"/>
</dbReference>
<reference evidence="2 3" key="1">
    <citation type="submission" date="2019-04" db="EMBL/GenBank/DDBJ databases">
        <title>Friends and foes A comparative genomics studyof 23 Aspergillus species from section Flavi.</title>
        <authorList>
            <consortium name="DOE Joint Genome Institute"/>
            <person name="Kjaerbolling I."/>
            <person name="Vesth T."/>
            <person name="Frisvad J.C."/>
            <person name="Nybo J.L."/>
            <person name="Theobald S."/>
            <person name="Kildgaard S."/>
            <person name="Isbrandt T."/>
            <person name="Kuo A."/>
            <person name="Sato A."/>
            <person name="Lyhne E.K."/>
            <person name="Kogle M.E."/>
            <person name="Wiebenga A."/>
            <person name="Kun R.S."/>
            <person name="Lubbers R.J."/>
            <person name="Makela M.R."/>
            <person name="Barry K."/>
            <person name="Chovatia M."/>
            <person name="Clum A."/>
            <person name="Daum C."/>
            <person name="Haridas S."/>
            <person name="He G."/>
            <person name="LaButti K."/>
            <person name="Lipzen A."/>
            <person name="Mondo S."/>
            <person name="Riley R."/>
            <person name="Salamov A."/>
            <person name="Simmons B.A."/>
            <person name="Magnuson J.K."/>
            <person name="Henrissat B."/>
            <person name="Mortensen U.H."/>
            <person name="Larsen T.O."/>
            <person name="Devries R.P."/>
            <person name="Grigoriev I.V."/>
            <person name="Machida M."/>
            <person name="Baker S.E."/>
            <person name="Andersen M.R."/>
        </authorList>
    </citation>
    <scope>NUCLEOTIDE SEQUENCE [LARGE SCALE GENOMIC DNA]</scope>
    <source>
        <strain evidence="2 3">IBT 29228</strain>
    </source>
</reference>
<accession>A0A5N7AX45</accession>
<keyword evidence="3" id="KW-1185">Reference proteome</keyword>
<keyword evidence="1" id="KW-0812">Transmembrane</keyword>
<protein>
    <submittedName>
        <fullName evidence="2">Uncharacterized protein</fullName>
    </submittedName>
</protein>
<evidence type="ECO:0000313" key="3">
    <source>
        <dbReference type="Proteomes" id="UP000326198"/>
    </source>
</evidence>
<evidence type="ECO:0000313" key="2">
    <source>
        <dbReference type="EMBL" id="KAE8374421.1"/>
    </source>
</evidence>
<dbReference type="AlphaFoldDB" id="A0A5N7AX45"/>
<proteinExistence type="predicted"/>
<dbReference type="EMBL" id="ML736285">
    <property type="protein sequence ID" value="KAE8374421.1"/>
    <property type="molecule type" value="Genomic_DNA"/>
</dbReference>
<keyword evidence="1" id="KW-0472">Membrane</keyword>
<organism evidence="2 3">
    <name type="scientific">Aspergillus bertholletiae</name>
    <dbReference type="NCBI Taxonomy" id="1226010"/>
    <lineage>
        <taxon>Eukaryota</taxon>
        <taxon>Fungi</taxon>
        <taxon>Dikarya</taxon>
        <taxon>Ascomycota</taxon>
        <taxon>Pezizomycotina</taxon>
        <taxon>Eurotiomycetes</taxon>
        <taxon>Eurotiomycetidae</taxon>
        <taxon>Eurotiales</taxon>
        <taxon>Aspergillaceae</taxon>
        <taxon>Aspergillus</taxon>
        <taxon>Aspergillus subgen. Circumdati</taxon>
    </lineage>
</organism>
<name>A0A5N7AX45_9EURO</name>
<feature type="transmembrane region" description="Helical" evidence="1">
    <location>
        <begin position="7"/>
        <end position="28"/>
    </location>
</feature>
<gene>
    <name evidence="2" type="ORF">BDV26DRAFT_270021</name>
</gene>
<keyword evidence="1" id="KW-1133">Transmembrane helix</keyword>
<evidence type="ECO:0000256" key="1">
    <source>
        <dbReference type="SAM" id="Phobius"/>
    </source>
</evidence>